<dbReference type="Pfam" id="PF06259">
    <property type="entry name" value="Abhydrolase_8"/>
    <property type="match status" value="1"/>
</dbReference>
<reference evidence="2 3" key="1">
    <citation type="submission" date="2019-09" db="EMBL/GenBank/DDBJ databases">
        <title>Genome sequencing of strain KACC 19322.</title>
        <authorList>
            <person name="Heo J."/>
            <person name="Kim S.-J."/>
            <person name="Kim J.-S."/>
            <person name="Hong S.-B."/>
            <person name="Kwon S.-W."/>
        </authorList>
    </citation>
    <scope>NUCLEOTIDE SEQUENCE [LARGE SCALE GENOMIC DNA]</scope>
    <source>
        <strain evidence="2 3">KACC 19322</strain>
    </source>
</reference>
<evidence type="ECO:0000313" key="2">
    <source>
        <dbReference type="EMBL" id="QEO10520.1"/>
    </source>
</evidence>
<proteinExistence type="predicted"/>
<gene>
    <name evidence="2" type="ORF">FLP23_11230</name>
</gene>
<protein>
    <recommendedName>
        <fullName evidence="1">DUF1023 domain-containing protein</fullName>
    </recommendedName>
</protein>
<name>A0A5C1YA89_9MICO</name>
<organism evidence="2 3">
    <name type="scientific">Protaetiibacter larvae</name>
    <dbReference type="NCBI Taxonomy" id="2592654"/>
    <lineage>
        <taxon>Bacteria</taxon>
        <taxon>Bacillati</taxon>
        <taxon>Actinomycetota</taxon>
        <taxon>Actinomycetes</taxon>
        <taxon>Micrococcales</taxon>
        <taxon>Microbacteriaceae</taxon>
        <taxon>Protaetiibacter</taxon>
    </lineage>
</organism>
<dbReference type="InterPro" id="IPR010427">
    <property type="entry name" value="DUF1023"/>
</dbReference>
<dbReference type="OrthoDB" id="3259161at2"/>
<evidence type="ECO:0000313" key="3">
    <source>
        <dbReference type="Proteomes" id="UP000322159"/>
    </source>
</evidence>
<dbReference type="KEGG" id="lyk:FLP23_11230"/>
<keyword evidence="3" id="KW-1185">Reference proteome</keyword>
<feature type="domain" description="DUF1023" evidence="1">
    <location>
        <begin position="181"/>
        <end position="351"/>
    </location>
</feature>
<dbReference type="SUPFAM" id="SSF53474">
    <property type="entry name" value="alpha/beta-Hydrolases"/>
    <property type="match status" value="1"/>
</dbReference>
<evidence type="ECO:0000259" key="1">
    <source>
        <dbReference type="Pfam" id="PF06259"/>
    </source>
</evidence>
<sequence>MPAGPIASVDLVAAVGQAPAAAPDPILAPAGRGASAVAGPSTPIDQLHGIALLDRFGELPRSEVRRFLASHPTAVAELLASPPSAREVADWWAATPAGSRTALAELSPKLLGNLEGVPFAVRDSANRTALRGAVAALDDTLAGHVGRAERDELETRRHMLDQVRAALSSRDGHVRRLIGLDADGEGRAVIAIGDLARADYVSFLVPGMFFGVDAQIVAWADTAEAFVDGQEEWLDRLKPEEHATVAAVAWIGYRTPSLVNVASMELAREGRDALTATLEGLRASRGSAQPYLSVVAHSYGSTAALLALEENEVSVDALALVGSPGSPARNVSELHVVDGNVWVGAADWDPIPASGVFGSQPASTSYGAHRFSVAAGRDPLTGARLGGAVTHNDYFAPGSTSLRNLALIGIGEGTQVTGLASGDAPSSGRRLAR</sequence>
<accession>A0A5C1YA89</accession>
<dbReference type="InterPro" id="IPR029058">
    <property type="entry name" value="AB_hydrolase_fold"/>
</dbReference>
<dbReference type="AlphaFoldDB" id="A0A5C1YA89"/>
<dbReference type="EMBL" id="CP043504">
    <property type="protein sequence ID" value="QEO10520.1"/>
    <property type="molecule type" value="Genomic_DNA"/>
</dbReference>
<dbReference type="Proteomes" id="UP000322159">
    <property type="component" value="Chromosome"/>
</dbReference>